<gene>
    <name evidence="2 5" type="primary">lapB</name>
    <name evidence="5" type="ORF">JQU52_09635</name>
</gene>
<dbReference type="SUPFAM" id="SSF48452">
    <property type="entry name" value="TPR-like"/>
    <property type="match status" value="2"/>
</dbReference>
<organism evidence="5 6">
    <name type="scientific">Paralysiella testudinis</name>
    <dbReference type="NCBI Taxonomy" id="2809020"/>
    <lineage>
        <taxon>Bacteria</taxon>
        <taxon>Pseudomonadati</taxon>
        <taxon>Pseudomonadota</taxon>
        <taxon>Betaproteobacteria</taxon>
        <taxon>Neisseriales</taxon>
        <taxon>Neisseriaceae</taxon>
        <taxon>Paralysiella</taxon>
    </lineage>
</organism>
<comment type="similarity">
    <text evidence="2">Belongs to the LapB family.</text>
</comment>
<dbReference type="InterPro" id="IPR011990">
    <property type="entry name" value="TPR-like_helical_dom_sf"/>
</dbReference>
<dbReference type="InterPro" id="IPR041166">
    <property type="entry name" value="Rubredoxin_2"/>
</dbReference>
<evidence type="ECO:0000313" key="6">
    <source>
        <dbReference type="Proteomes" id="UP000653156"/>
    </source>
</evidence>
<dbReference type="InterPro" id="IPR030865">
    <property type="entry name" value="LapB"/>
</dbReference>
<keyword evidence="2 3" id="KW-0812">Transmembrane</keyword>
<dbReference type="EMBL" id="CP069798">
    <property type="protein sequence ID" value="QRQ80993.1"/>
    <property type="molecule type" value="Genomic_DNA"/>
</dbReference>
<keyword evidence="2" id="KW-1003">Cell membrane</keyword>
<dbReference type="Gene3D" id="1.25.40.10">
    <property type="entry name" value="Tetratricopeptide repeat domain"/>
    <property type="match status" value="2"/>
</dbReference>
<dbReference type="InterPro" id="IPR019734">
    <property type="entry name" value="TPR_rpt"/>
</dbReference>
<keyword evidence="6" id="KW-1185">Reference proteome</keyword>
<protein>
    <recommendedName>
        <fullName evidence="2">Lipopolysaccharide assembly protein B</fullName>
    </recommendedName>
</protein>
<keyword evidence="2 3" id="KW-1133">Transmembrane helix</keyword>
<dbReference type="GO" id="GO:0009898">
    <property type="term" value="C:cytoplasmic side of plasma membrane"/>
    <property type="evidence" value="ECO:0007669"/>
    <property type="project" value="UniProtKB-UniRule"/>
</dbReference>
<dbReference type="GO" id="GO:0008653">
    <property type="term" value="P:lipopolysaccharide metabolic process"/>
    <property type="evidence" value="ECO:0007669"/>
    <property type="project" value="InterPro"/>
</dbReference>
<dbReference type="Pfam" id="PF13432">
    <property type="entry name" value="TPR_16"/>
    <property type="match status" value="1"/>
</dbReference>
<evidence type="ECO:0000256" key="2">
    <source>
        <dbReference type="HAMAP-Rule" id="MF_00994"/>
    </source>
</evidence>
<feature type="domain" description="LapB rubredoxin metal binding" evidence="4">
    <location>
        <begin position="362"/>
        <end position="389"/>
    </location>
</feature>
<dbReference type="Pfam" id="PF18073">
    <property type="entry name" value="Zn_ribbon_LapB"/>
    <property type="match status" value="1"/>
</dbReference>
<feature type="transmembrane region" description="Helical" evidence="3">
    <location>
        <begin position="6"/>
        <end position="27"/>
    </location>
</feature>
<dbReference type="Proteomes" id="UP000653156">
    <property type="component" value="Chromosome"/>
</dbReference>
<evidence type="ECO:0000259" key="4">
    <source>
        <dbReference type="Pfam" id="PF18073"/>
    </source>
</evidence>
<dbReference type="SMART" id="SM00028">
    <property type="entry name" value="TPR"/>
    <property type="match status" value="3"/>
</dbReference>
<dbReference type="KEGG" id="ptes:JQU52_09635"/>
<sequence length="394" mass="44601">MDGNDFWLWLAPVALLPVFFAMGWFAARVDMRSVLAQAKSVPVGFYKSLDALVERNSGKAVRELAEVVDQQSDAKQSTYELHLTLGKLYRQRGENDKAVVLHQKLLDSPDTVGERRDAVLFELGQDYQAAGLVDRAEQIFIGLQNGVMAKPARQVLLHIYQQDRDWEKAIELAQTLSHGDQSYQFEIAQFYCERAQAALFQSRFDEATAYAHQALAVNRKCTRANLILGDAAQKQGQYQAAIDAYSAIEKQNHEYLSMAAERLYDAYDALGKPQEGLAVLQGYAQTFPQLDIINVIYEKSLLLYGEQAAAQTAAELVRAKPDLAGVYRLLGLQISDMDPTWRADADLMRSVVGRQMQKAVMYRCRHCHFKSQVFFWHCPACNKWETFTPNRIEV</sequence>
<evidence type="ECO:0000313" key="5">
    <source>
        <dbReference type="EMBL" id="QRQ80993.1"/>
    </source>
</evidence>
<evidence type="ECO:0000256" key="3">
    <source>
        <dbReference type="SAM" id="Phobius"/>
    </source>
</evidence>
<proteinExistence type="inferred from homology"/>
<accession>A0A892ZEA7</accession>
<keyword evidence="2" id="KW-0677">Repeat</keyword>
<dbReference type="HAMAP" id="MF_00994">
    <property type="entry name" value="LPS_assembly_LapB"/>
    <property type="match status" value="1"/>
</dbReference>
<dbReference type="Pfam" id="PF13176">
    <property type="entry name" value="TPR_7"/>
    <property type="match status" value="1"/>
</dbReference>
<feature type="binding site" evidence="2">
    <location>
        <position position="381"/>
    </location>
    <ligand>
        <name>Fe cation</name>
        <dbReference type="ChEBI" id="CHEBI:24875"/>
    </ligand>
</feature>
<dbReference type="RefSeq" id="WP_230338275.1">
    <property type="nucleotide sequence ID" value="NZ_CP069798.1"/>
</dbReference>
<dbReference type="NCBIfam" id="NF008755">
    <property type="entry name" value="PRK11788.1-3"/>
    <property type="match status" value="1"/>
</dbReference>
<keyword evidence="1 2" id="KW-0479">Metal-binding</keyword>
<keyword evidence="2" id="KW-0802">TPR repeat</keyword>
<dbReference type="GO" id="GO:0005506">
    <property type="term" value="F:iron ion binding"/>
    <property type="evidence" value="ECO:0007669"/>
    <property type="project" value="UniProtKB-UniRule"/>
</dbReference>
<feature type="binding site" evidence="2">
    <location>
        <position position="378"/>
    </location>
    <ligand>
        <name>Fe cation</name>
        <dbReference type="ChEBI" id="CHEBI:24875"/>
    </ligand>
</feature>
<comment type="function">
    <text evidence="2">Modulates cellular lipopolysaccharide (LPS) levels by regulating LpxC, which is involved in lipid A biosynthesis. May act by modulating the proteolytic activity of FtsH towards LpxC. May also coordinate assembly of proteins involved in LPS synthesis at the plasma membrane.</text>
</comment>
<keyword evidence="2 3" id="KW-0472">Membrane</keyword>
<feature type="binding site" evidence="2">
    <location>
        <position position="367"/>
    </location>
    <ligand>
        <name>Fe cation</name>
        <dbReference type="ChEBI" id="CHEBI:24875"/>
    </ligand>
</feature>
<name>A0A892ZEA7_9NEIS</name>
<reference evidence="5" key="1">
    <citation type="submission" date="2021-02" db="EMBL/GenBank/DDBJ databases">
        <title>Neisseriaceae sp. 26B isolated from the cloaca of a Common Toad-headed Turtle (Mesoclemmys nasuta).</title>
        <authorList>
            <person name="Spergser J."/>
            <person name="Busse H.-J."/>
        </authorList>
    </citation>
    <scope>NUCLEOTIDE SEQUENCE</scope>
    <source>
        <strain evidence="5">26B</strain>
    </source>
</reference>
<dbReference type="GO" id="GO:0046890">
    <property type="term" value="P:regulation of lipid biosynthetic process"/>
    <property type="evidence" value="ECO:0007669"/>
    <property type="project" value="UniProtKB-UniRule"/>
</dbReference>
<comment type="subcellular location">
    <subcellularLocation>
        <location evidence="2">Cell inner membrane</location>
        <topology evidence="2">Single-pass membrane protein</topology>
        <orientation evidence="2">Cytoplasmic side</orientation>
    </subcellularLocation>
</comment>
<dbReference type="AlphaFoldDB" id="A0A892ZEA7"/>
<keyword evidence="2" id="KW-0408">Iron</keyword>
<feature type="binding site" evidence="2">
    <location>
        <position position="364"/>
    </location>
    <ligand>
        <name>Fe cation</name>
        <dbReference type="ChEBI" id="CHEBI:24875"/>
    </ligand>
</feature>
<evidence type="ECO:0000256" key="1">
    <source>
        <dbReference type="ARBA" id="ARBA00022723"/>
    </source>
</evidence>
<feature type="topological domain" description="Cytoplasmic" evidence="2">
    <location>
        <begin position="28"/>
        <end position="394"/>
    </location>
</feature>
<keyword evidence="2" id="KW-0997">Cell inner membrane</keyword>